<dbReference type="Proteomes" id="UP000050424">
    <property type="component" value="Unassembled WGS sequence"/>
</dbReference>
<dbReference type="STRING" id="78410.A0A0P7ACE9"/>
<protein>
    <recommendedName>
        <fullName evidence="8">Fork-head domain-containing protein</fullName>
    </recommendedName>
</protein>
<dbReference type="FunFam" id="1.10.10.10:FF:000260">
    <property type="entry name" value="Forkhead transcription factor (Sep1)"/>
    <property type="match status" value="1"/>
</dbReference>
<proteinExistence type="predicted"/>
<dbReference type="EMBL" id="LKCW01000288">
    <property type="protein sequence ID" value="KPM34926.1"/>
    <property type="molecule type" value="Genomic_DNA"/>
</dbReference>
<dbReference type="Pfam" id="PF00250">
    <property type="entry name" value="Forkhead"/>
    <property type="match status" value="1"/>
</dbReference>
<dbReference type="AlphaFoldDB" id="A0A0P7ACE9"/>
<dbReference type="OrthoDB" id="5954824at2759"/>
<feature type="domain" description="Fork-head" evidence="8">
    <location>
        <begin position="263"/>
        <end position="358"/>
    </location>
</feature>
<dbReference type="InterPro" id="IPR045912">
    <property type="entry name" value="FOXJ2/3-like"/>
</dbReference>
<dbReference type="PANTHER" id="PTHR46078">
    <property type="entry name" value="FORKHEAD BOX PROTEIN J2 FAMILY MEMBER"/>
    <property type="match status" value="1"/>
</dbReference>
<dbReference type="PANTHER" id="PTHR46078:SF2">
    <property type="entry name" value="FORK-HEAD DOMAIN-CONTAINING PROTEIN"/>
    <property type="match status" value="1"/>
</dbReference>
<evidence type="ECO:0000256" key="7">
    <source>
        <dbReference type="SAM" id="MobiDB-lite"/>
    </source>
</evidence>
<keyword evidence="5 6" id="KW-0539">Nucleus</keyword>
<dbReference type="Gene3D" id="1.10.10.10">
    <property type="entry name" value="Winged helix-like DNA-binding domain superfamily/Winged helix DNA-binding domain"/>
    <property type="match status" value="1"/>
</dbReference>
<feature type="compositionally biased region" description="Low complexity" evidence="7">
    <location>
        <begin position="439"/>
        <end position="449"/>
    </location>
</feature>
<evidence type="ECO:0000313" key="10">
    <source>
        <dbReference type="Proteomes" id="UP000050424"/>
    </source>
</evidence>
<evidence type="ECO:0000256" key="6">
    <source>
        <dbReference type="PROSITE-ProRule" id="PRU00089"/>
    </source>
</evidence>
<gene>
    <name evidence="9" type="ORF">AK830_g11645</name>
</gene>
<evidence type="ECO:0000256" key="3">
    <source>
        <dbReference type="ARBA" id="ARBA00023125"/>
    </source>
</evidence>
<dbReference type="SMART" id="SM00339">
    <property type="entry name" value="FH"/>
    <property type="match status" value="1"/>
</dbReference>
<evidence type="ECO:0000256" key="1">
    <source>
        <dbReference type="ARBA" id="ARBA00004123"/>
    </source>
</evidence>
<dbReference type="CDD" id="cd00059">
    <property type="entry name" value="FH_FOX"/>
    <property type="match status" value="1"/>
</dbReference>
<dbReference type="InterPro" id="IPR018122">
    <property type="entry name" value="TF_fork_head_CS_1"/>
</dbReference>
<reference evidence="9 10" key="1">
    <citation type="submission" date="2015-09" db="EMBL/GenBank/DDBJ databases">
        <title>Draft genome of a European isolate of the apple canker pathogen Neonectria ditissima.</title>
        <authorList>
            <person name="Gomez-Cortecero A."/>
            <person name="Harrison R.J."/>
            <person name="Armitage A.D."/>
        </authorList>
    </citation>
    <scope>NUCLEOTIDE SEQUENCE [LARGE SCALE GENOMIC DNA]</scope>
    <source>
        <strain evidence="9 10">R09/05</strain>
    </source>
</reference>
<dbReference type="GO" id="GO:0005634">
    <property type="term" value="C:nucleus"/>
    <property type="evidence" value="ECO:0007669"/>
    <property type="project" value="UniProtKB-SubCell"/>
</dbReference>
<feature type="region of interest" description="Disordered" evidence="7">
    <location>
        <begin position="326"/>
        <end position="491"/>
    </location>
</feature>
<sequence>MHSRPIPSQPILVCRCLPDPSHPFDLVLDVISSHPRPRLTPSVTPQPSPLPCRRADLFHPDQANMARNTRFPASNEPLRIFNDDMFENAAPMNSHAPMPAVTKPNRRPLTSSSSNVVFNPPTASHQTYSPFKSRPMTSPHSALASSHGSKLNMVAMAPPSGKGHNTDSLHKKPYLSKFKTGSQRQSIDMSFAYGKENVHPQIFPAPPTIDLSIENYHHKPNGKRGLMDAAPIKDSRPAKKIKTETAAIPHPDSFPTIVDDGAKPPHSYAQLIGMAILRSPMHRLTLAQIYKWISDHYSFYSPTDAGWQNSIRHNLSLHKNFIKIERPKDDPGKGNYWGIEPGTESQFLKEKPTRKSAPTAENLPVMSTRLEPSRSAPQHIQEPTLPPPVPISQGALPPLPTSQATMSMPVDLSSDATIPISDSAGPDDITDKAGDNELSLDSSLYSPLPATMHSSPPVSRHMQPRSNTPPPVSRNPASSITRSHKRKFASMDDSGYISSLESSVMRPNQKPFLLTSEADRPRIKRGRAEEEIARLRGSSPFSPTKARSYSVFGPVSSSPLRQAHENQMLPPLTPIVKMKPPARPPPSVSPNTNLRIHRDKVRHMLQSPLRRVTGVADDAVPWSPAFHLDETAYNFDDVLNAADFDIFQDLTSMDENVFASTSSADAGSPVKRSAKRARFDRSFSTSALGEITNSTMKKPIASAPLLKAPDTPIQFLETPSKAFEDLGSPSKMFQQSPTRNQSPSKFANLLEIPADGDWPALMIDPADFISNQNTDASEFSGLDILQGFEKIGSGSQNKGPRGSKPGLGRSYSTAF</sequence>
<dbReference type="InterPro" id="IPR036388">
    <property type="entry name" value="WH-like_DNA-bd_sf"/>
</dbReference>
<feature type="region of interest" description="Disordered" evidence="7">
    <location>
        <begin position="790"/>
        <end position="815"/>
    </location>
</feature>
<comment type="subcellular location">
    <subcellularLocation>
        <location evidence="1 6">Nucleus</location>
    </subcellularLocation>
</comment>
<evidence type="ECO:0000256" key="5">
    <source>
        <dbReference type="ARBA" id="ARBA00023242"/>
    </source>
</evidence>
<keyword evidence="2" id="KW-0805">Transcription regulation</keyword>
<evidence type="ECO:0000256" key="2">
    <source>
        <dbReference type="ARBA" id="ARBA00023015"/>
    </source>
</evidence>
<comment type="caution">
    <text evidence="9">The sequence shown here is derived from an EMBL/GenBank/DDBJ whole genome shotgun (WGS) entry which is preliminary data.</text>
</comment>
<feature type="region of interest" description="Disordered" evidence="7">
    <location>
        <begin position="104"/>
        <end position="145"/>
    </location>
</feature>
<dbReference type="PRINTS" id="PR00053">
    <property type="entry name" value="FORKHEAD"/>
</dbReference>
<dbReference type="PROSITE" id="PS00658">
    <property type="entry name" value="FORK_HEAD_2"/>
    <property type="match status" value="1"/>
</dbReference>
<feature type="DNA-binding region" description="Fork-head" evidence="6">
    <location>
        <begin position="263"/>
        <end position="358"/>
    </location>
</feature>
<keyword evidence="10" id="KW-1185">Reference proteome</keyword>
<dbReference type="SUPFAM" id="SSF46785">
    <property type="entry name" value="Winged helix' DNA-binding domain"/>
    <property type="match status" value="1"/>
</dbReference>
<accession>A0A0P7ACE9</accession>
<evidence type="ECO:0000259" key="8">
    <source>
        <dbReference type="PROSITE" id="PS50039"/>
    </source>
</evidence>
<dbReference type="InterPro" id="IPR001766">
    <property type="entry name" value="Fork_head_dom"/>
</dbReference>
<dbReference type="GO" id="GO:0000978">
    <property type="term" value="F:RNA polymerase II cis-regulatory region sequence-specific DNA binding"/>
    <property type="evidence" value="ECO:0007669"/>
    <property type="project" value="UniProtKB-ARBA"/>
</dbReference>
<dbReference type="PROSITE" id="PS50039">
    <property type="entry name" value="FORK_HEAD_3"/>
    <property type="match status" value="1"/>
</dbReference>
<evidence type="ECO:0000256" key="4">
    <source>
        <dbReference type="ARBA" id="ARBA00023163"/>
    </source>
</evidence>
<dbReference type="GO" id="GO:0001228">
    <property type="term" value="F:DNA-binding transcription activator activity, RNA polymerase II-specific"/>
    <property type="evidence" value="ECO:0007669"/>
    <property type="project" value="UniProtKB-ARBA"/>
</dbReference>
<keyword evidence="3 6" id="KW-0238">DNA-binding</keyword>
<dbReference type="PROSITE" id="PS00657">
    <property type="entry name" value="FORK_HEAD_1"/>
    <property type="match status" value="1"/>
</dbReference>
<name>A0A0P7ACE9_9HYPO</name>
<dbReference type="InterPro" id="IPR036390">
    <property type="entry name" value="WH_DNA-bd_sf"/>
</dbReference>
<organism evidence="9 10">
    <name type="scientific">Neonectria ditissima</name>
    <dbReference type="NCBI Taxonomy" id="78410"/>
    <lineage>
        <taxon>Eukaryota</taxon>
        <taxon>Fungi</taxon>
        <taxon>Dikarya</taxon>
        <taxon>Ascomycota</taxon>
        <taxon>Pezizomycotina</taxon>
        <taxon>Sordariomycetes</taxon>
        <taxon>Hypocreomycetidae</taxon>
        <taxon>Hypocreales</taxon>
        <taxon>Nectriaceae</taxon>
        <taxon>Neonectria</taxon>
    </lineage>
</organism>
<keyword evidence="4" id="KW-0804">Transcription</keyword>
<feature type="compositionally biased region" description="Polar residues" evidence="7">
    <location>
        <begin position="108"/>
        <end position="145"/>
    </location>
</feature>
<evidence type="ECO:0000313" key="9">
    <source>
        <dbReference type="EMBL" id="KPM34926.1"/>
    </source>
</evidence>
<dbReference type="InterPro" id="IPR030456">
    <property type="entry name" value="TF_fork_head_CS_2"/>
</dbReference>